<dbReference type="PANTHER" id="PTHR33463:SF204">
    <property type="entry name" value="NB-ARC DOMAIN-CONTAINING PROTEIN"/>
    <property type="match status" value="1"/>
</dbReference>
<evidence type="ECO:0000313" key="9">
    <source>
        <dbReference type="EMBL" id="MQM16758.1"/>
    </source>
</evidence>
<evidence type="ECO:0000259" key="7">
    <source>
        <dbReference type="Pfam" id="PF23247"/>
    </source>
</evidence>
<accession>A0A843XBL8</accession>
<dbReference type="InterPro" id="IPR042197">
    <property type="entry name" value="Apaf_helical"/>
</dbReference>
<dbReference type="Gene3D" id="3.40.50.300">
    <property type="entry name" value="P-loop containing nucleotide triphosphate hydrolases"/>
    <property type="match status" value="1"/>
</dbReference>
<dbReference type="SUPFAM" id="SSF52540">
    <property type="entry name" value="P-loop containing nucleoside triphosphate hydrolases"/>
    <property type="match status" value="1"/>
</dbReference>
<keyword evidence="2" id="KW-0677">Repeat</keyword>
<name>A0A843XBL8_COLES</name>
<dbReference type="GO" id="GO:0005524">
    <property type="term" value="F:ATP binding"/>
    <property type="evidence" value="ECO:0007669"/>
    <property type="project" value="UniProtKB-KW"/>
</dbReference>
<dbReference type="InterPro" id="IPR002182">
    <property type="entry name" value="NB-ARC"/>
</dbReference>
<dbReference type="GO" id="GO:0043531">
    <property type="term" value="F:ADP binding"/>
    <property type="evidence" value="ECO:0007669"/>
    <property type="project" value="InterPro"/>
</dbReference>
<gene>
    <name evidence="9" type="ORF">Taro_049718</name>
</gene>
<proteinExistence type="inferred from homology"/>
<evidence type="ECO:0000259" key="6">
    <source>
        <dbReference type="Pfam" id="PF00931"/>
    </source>
</evidence>
<keyword evidence="5" id="KW-0175">Coiled coil</keyword>
<evidence type="ECO:0000256" key="5">
    <source>
        <dbReference type="SAM" id="Coils"/>
    </source>
</evidence>
<sequence length="915" mass="103093">MADPIAAAILPAAVNAIADRVGNLFTAVWDYTLGLPVNAVLLPRNAEQLAEEIERLEALRDDLLYQAEREARQDGARVTNRLLGWMRRVASLAIDASNFQRSFESHCFCLAGFCLGYTAAELLRWARRLNEEGNFLSTGGLLSSGIQQVPSETSSSTLVGREEVLQRVASYIMDDGVGIIGIYGMGGVGKTSILKIINNEFLLGEACREIFEVVIWVTVSRDVQISTIQKSIADRLWLKLPSDAPKEMLFSVLSQKRFVLLLDDVWEKLNFEEIGIPFNKSKILFTTRSKQVCREMDADVMVKVGFLDAERSRKLFRSKFGKTAPILDNPDIQPLAKEVVERYRGLPIALITVGRAMVKAKTADDWRDAMNKLDHHPAELSPGMQRVLRSLKYSFEMLKDEALQKCLLYFAIFPKGKVIPKEQIIDYWICEGFLDLEDFEEYDIEDTRCRGFALIIELQDACLLGEVSDDSVMLHEIVRDMALWIAQQDFMVLAGSNNNPSQVPQLSNWENATRISLIDNETIEEPPSSSPRWNLSFQNLTTLLLQGSKLARNVPKGFFTSTSMPALRVLNLARTGLLEFPIEITSLISLQYLCLSHNDFTSLPVELGLLTNLRQLLLRDIHSLTSIPPEALSPLSHLQVLDMAFSGYQFGDDTRHPQLELSDLANLRRLCELHLPPCSWASLYVIVASPVLRRSTRHLNVHVCRGSPPPAGVIVPELIARLWNLRELYLEGNPEDPVEVELRFYLGLFQNLQVLSVQSFRKAKISMLNQGSEFLFPRLRELHIKNSDGIAELTWVSRLPSLEILNVAECNGVTALLLDEGGLSHDDDYLIPFRSLSHMSLSRLPSLTSISTRPLLLPSLQSLKVLECPQLKRLPFGPQSAKNIRAIKGQKVWWDGLEWDNSADQERFNSKLEEI</sequence>
<dbReference type="Pfam" id="PF23247">
    <property type="entry name" value="LRR_RPS2"/>
    <property type="match status" value="1"/>
</dbReference>
<evidence type="ECO:0000313" key="10">
    <source>
        <dbReference type="Proteomes" id="UP000652761"/>
    </source>
</evidence>
<dbReference type="Pfam" id="PF00931">
    <property type="entry name" value="NB-ARC"/>
    <property type="match status" value="1"/>
</dbReference>
<dbReference type="FunFam" id="1.10.10.10:FF:000322">
    <property type="entry name" value="Probable disease resistance protein At1g63360"/>
    <property type="match status" value="1"/>
</dbReference>
<dbReference type="PANTHER" id="PTHR33463">
    <property type="entry name" value="NB-ARC DOMAIN-CONTAINING PROTEIN-RELATED"/>
    <property type="match status" value="1"/>
</dbReference>
<dbReference type="Pfam" id="PF23598">
    <property type="entry name" value="LRR_14"/>
    <property type="match status" value="1"/>
</dbReference>
<dbReference type="EMBL" id="NMUH01007152">
    <property type="protein sequence ID" value="MQM16758.1"/>
    <property type="molecule type" value="Genomic_DNA"/>
</dbReference>
<dbReference type="PROSITE" id="PS51450">
    <property type="entry name" value="LRR"/>
    <property type="match status" value="1"/>
</dbReference>
<comment type="caution">
    <text evidence="9">The sequence shown here is derived from an EMBL/GenBank/DDBJ whole genome shotgun (WGS) entry which is preliminary data.</text>
</comment>
<dbReference type="Gene3D" id="3.80.10.10">
    <property type="entry name" value="Ribonuclease Inhibitor"/>
    <property type="match status" value="2"/>
</dbReference>
<dbReference type="InterPro" id="IPR032675">
    <property type="entry name" value="LRR_dom_sf"/>
</dbReference>
<protein>
    <submittedName>
        <fullName evidence="9">Uncharacterized protein</fullName>
    </submittedName>
</protein>
<evidence type="ECO:0000256" key="3">
    <source>
        <dbReference type="ARBA" id="ARBA00022821"/>
    </source>
</evidence>
<feature type="domain" description="NB-ARC" evidence="6">
    <location>
        <begin position="162"/>
        <end position="320"/>
    </location>
</feature>
<dbReference type="Gene3D" id="1.10.8.430">
    <property type="entry name" value="Helical domain of apoptotic protease-activating factors"/>
    <property type="match status" value="1"/>
</dbReference>
<evidence type="ECO:0000256" key="1">
    <source>
        <dbReference type="ARBA" id="ARBA00008894"/>
    </source>
</evidence>
<dbReference type="InterPro" id="IPR027417">
    <property type="entry name" value="P-loop_NTPase"/>
</dbReference>
<evidence type="ECO:0000256" key="4">
    <source>
        <dbReference type="ARBA" id="ARBA00022840"/>
    </source>
</evidence>
<keyword evidence="10" id="KW-1185">Reference proteome</keyword>
<dbReference type="GO" id="GO:0042742">
    <property type="term" value="P:defense response to bacterium"/>
    <property type="evidence" value="ECO:0007669"/>
    <property type="project" value="UniProtKB-ARBA"/>
</dbReference>
<keyword evidence="4" id="KW-0067">ATP-binding</keyword>
<feature type="coiled-coil region" evidence="5">
    <location>
        <begin position="46"/>
        <end position="73"/>
    </location>
</feature>
<feature type="domain" description="Disease resistance protein At4g27190-like leucine-rich repeats" evidence="7">
    <location>
        <begin position="772"/>
        <end position="884"/>
    </location>
</feature>
<keyword evidence="3" id="KW-0611">Plant defense</keyword>
<dbReference type="AlphaFoldDB" id="A0A843XBL8"/>
<dbReference type="FunFam" id="3.40.50.300:FF:001091">
    <property type="entry name" value="Probable disease resistance protein At1g61300"/>
    <property type="match status" value="1"/>
</dbReference>
<dbReference type="Gene3D" id="1.10.10.10">
    <property type="entry name" value="Winged helix-like DNA-binding domain superfamily/Winged helix DNA-binding domain"/>
    <property type="match status" value="1"/>
</dbReference>
<dbReference type="InterPro" id="IPR050905">
    <property type="entry name" value="Plant_NBS-LRR"/>
</dbReference>
<feature type="domain" description="Disease resistance R13L4/SHOC-2-like LRR" evidence="8">
    <location>
        <begin position="536"/>
        <end position="670"/>
    </location>
</feature>
<dbReference type="GO" id="GO:0009626">
    <property type="term" value="P:plant-type hypersensitive response"/>
    <property type="evidence" value="ECO:0007669"/>
    <property type="project" value="UniProtKB-ARBA"/>
</dbReference>
<dbReference type="InterPro" id="IPR036388">
    <property type="entry name" value="WH-like_DNA-bd_sf"/>
</dbReference>
<dbReference type="InterPro" id="IPR001611">
    <property type="entry name" value="Leu-rich_rpt"/>
</dbReference>
<dbReference type="Proteomes" id="UP000652761">
    <property type="component" value="Unassembled WGS sequence"/>
</dbReference>
<keyword evidence="4" id="KW-0547">Nucleotide-binding</keyword>
<organism evidence="9 10">
    <name type="scientific">Colocasia esculenta</name>
    <name type="common">Wild taro</name>
    <name type="synonym">Arum esculentum</name>
    <dbReference type="NCBI Taxonomy" id="4460"/>
    <lineage>
        <taxon>Eukaryota</taxon>
        <taxon>Viridiplantae</taxon>
        <taxon>Streptophyta</taxon>
        <taxon>Embryophyta</taxon>
        <taxon>Tracheophyta</taxon>
        <taxon>Spermatophyta</taxon>
        <taxon>Magnoliopsida</taxon>
        <taxon>Liliopsida</taxon>
        <taxon>Araceae</taxon>
        <taxon>Aroideae</taxon>
        <taxon>Colocasieae</taxon>
        <taxon>Colocasia</taxon>
    </lineage>
</organism>
<dbReference type="GO" id="GO:0002758">
    <property type="term" value="P:innate immune response-activating signaling pathway"/>
    <property type="evidence" value="ECO:0007669"/>
    <property type="project" value="UniProtKB-ARBA"/>
</dbReference>
<reference evidence="9" key="1">
    <citation type="submission" date="2017-07" db="EMBL/GenBank/DDBJ databases">
        <title>Taro Niue Genome Assembly and Annotation.</title>
        <authorList>
            <person name="Atibalentja N."/>
            <person name="Keating K."/>
            <person name="Fields C.J."/>
        </authorList>
    </citation>
    <scope>NUCLEOTIDE SEQUENCE</scope>
    <source>
        <strain evidence="9">Niue_2</strain>
        <tissue evidence="9">Leaf</tissue>
    </source>
</reference>
<dbReference type="SUPFAM" id="SSF52058">
    <property type="entry name" value="L domain-like"/>
    <property type="match status" value="1"/>
</dbReference>
<dbReference type="OrthoDB" id="2021138at2759"/>
<comment type="similarity">
    <text evidence="1">Belongs to the disease resistance NB-LRR family.</text>
</comment>
<evidence type="ECO:0000259" key="8">
    <source>
        <dbReference type="Pfam" id="PF23598"/>
    </source>
</evidence>
<dbReference type="PRINTS" id="PR00364">
    <property type="entry name" value="DISEASERSIST"/>
</dbReference>
<evidence type="ECO:0000256" key="2">
    <source>
        <dbReference type="ARBA" id="ARBA00022737"/>
    </source>
</evidence>
<dbReference type="InterPro" id="IPR055414">
    <property type="entry name" value="LRR_R13L4/SHOC2-like"/>
</dbReference>
<dbReference type="InterPro" id="IPR057135">
    <property type="entry name" value="At4g27190-like_LRR"/>
</dbReference>